<proteinExistence type="predicted"/>
<dbReference type="InterPro" id="IPR051335">
    <property type="entry name" value="Alanyl-tRNA_Editing_Enzymes"/>
</dbReference>
<evidence type="ECO:0000256" key="3">
    <source>
        <dbReference type="ARBA" id="ARBA00022833"/>
    </source>
</evidence>
<dbReference type="Gene3D" id="2.40.30.130">
    <property type="match status" value="1"/>
</dbReference>
<evidence type="ECO:0000259" key="4">
    <source>
        <dbReference type="Pfam" id="PF07973"/>
    </source>
</evidence>
<dbReference type="RefSeq" id="WP_289165881.1">
    <property type="nucleotide sequence ID" value="NZ_JASZZN010000019.1"/>
</dbReference>
<keyword evidence="3" id="KW-0862">Zinc</keyword>
<reference evidence="5 6" key="1">
    <citation type="submission" date="2023-06" db="EMBL/GenBank/DDBJ databases">
        <title>Roseiconus lacunae JC819 isolated from Gulf of Mannar region, Tamil Nadu.</title>
        <authorList>
            <person name="Pk S."/>
            <person name="Ch S."/>
            <person name="Ch V.R."/>
        </authorList>
    </citation>
    <scope>NUCLEOTIDE SEQUENCE [LARGE SCALE GENOMIC DNA]</scope>
    <source>
        <strain evidence="5 6">JC819</strain>
    </source>
</reference>
<comment type="cofactor">
    <cofactor evidence="1">
        <name>Zn(2+)</name>
        <dbReference type="ChEBI" id="CHEBI:29105"/>
    </cofactor>
</comment>
<evidence type="ECO:0000256" key="1">
    <source>
        <dbReference type="ARBA" id="ARBA00001947"/>
    </source>
</evidence>
<comment type="caution">
    <text evidence="5">The sequence shown here is derived from an EMBL/GenBank/DDBJ whole genome shotgun (WGS) entry which is preliminary data.</text>
</comment>
<keyword evidence="6" id="KW-1185">Reference proteome</keyword>
<dbReference type="EMBL" id="JASZZN010000019">
    <property type="protein sequence ID" value="MDM4018193.1"/>
    <property type="molecule type" value="Genomic_DNA"/>
</dbReference>
<sequence>MTKRIYYGSTETTATVKIVEVGTDDRGHWVVTDQTIAHVKGGGAKADRGTIGAASFHDVVATNGRNSPVKHYLNESPNFEAGDSVNMMIDPEWRATQAAYHSGGHLIAAVVEQLEPSVQAVQGHHYPGEARVEFVGTLENDLAELQPSIERNLARAIKSDLLIEVVGDPQTDRKVQIGEFAPVPCGGIHCPSTSHLGEVTLRKIKTKGGKLRISYEVHPKSE</sequence>
<name>A0ABT7PNW0_9BACT</name>
<evidence type="ECO:0000313" key="5">
    <source>
        <dbReference type="EMBL" id="MDM4018193.1"/>
    </source>
</evidence>
<dbReference type="InterPro" id="IPR018163">
    <property type="entry name" value="Thr/Ala-tRNA-synth_IIc_edit"/>
</dbReference>
<organism evidence="5 6">
    <name type="scientific">Roseiconus lacunae</name>
    <dbReference type="NCBI Taxonomy" id="2605694"/>
    <lineage>
        <taxon>Bacteria</taxon>
        <taxon>Pseudomonadati</taxon>
        <taxon>Planctomycetota</taxon>
        <taxon>Planctomycetia</taxon>
        <taxon>Pirellulales</taxon>
        <taxon>Pirellulaceae</taxon>
        <taxon>Roseiconus</taxon>
    </lineage>
</organism>
<dbReference type="SUPFAM" id="SSF50447">
    <property type="entry name" value="Translation proteins"/>
    <property type="match status" value="1"/>
</dbReference>
<dbReference type="SUPFAM" id="SSF55186">
    <property type="entry name" value="ThrRS/AlaRS common domain"/>
    <property type="match status" value="1"/>
</dbReference>
<dbReference type="Pfam" id="PF07973">
    <property type="entry name" value="tRNA_SAD"/>
    <property type="match status" value="1"/>
</dbReference>
<keyword evidence="2" id="KW-0479">Metal-binding</keyword>
<dbReference type="InterPro" id="IPR012947">
    <property type="entry name" value="tRNA_SAD"/>
</dbReference>
<gene>
    <name evidence="5" type="ORF">QTN89_22275</name>
</gene>
<feature type="domain" description="Threonyl/alanyl tRNA synthetase SAD" evidence="4">
    <location>
        <begin position="175"/>
        <end position="211"/>
    </location>
</feature>
<protein>
    <recommendedName>
        <fullName evidence="4">Threonyl/alanyl tRNA synthetase SAD domain-containing protein</fullName>
    </recommendedName>
</protein>
<evidence type="ECO:0000256" key="2">
    <source>
        <dbReference type="ARBA" id="ARBA00022723"/>
    </source>
</evidence>
<dbReference type="Gene3D" id="3.30.980.10">
    <property type="entry name" value="Threonyl-trna Synthetase, Chain A, domain 2"/>
    <property type="match status" value="1"/>
</dbReference>
<accession>A0ABT7PNW0</accession>
<dbReference type="PANTHER" id="PTHR43462:SF2">
    <property type="entry name" value="THREONYL AND ALANYL TRNA SYNTHETASE SECOND ADDITIONAL DOMAIN-CONTAINING PROTEIN"/>
    <property type="match status" value="1"/>
</dbReference>
<dbReference type="InterPro" id="IPR009000">
    <property type="entry name" value="Transl_B-barrel_sf"/>
</dbReference>
<dbReference type="Proteomes" id="UP001239462">
    <property type="component" value="Unassembled WGS sequence"/>
</dbReference>
<evidence type="ECO:0000313" key="6">
    <source>
        <dbReference type="Proteomes" id="UP001239462"/>
    </source>
</evidence>
<dbReference type="PANTHER" id="PTHR43462">
    <property type="entry name" value="ALANYL-TRNA EDITING PROTEIN"/>
    <property type="match status" value="1"/>
</dbReference>